<proteinExistence type="predicted"/>
<evidence type="ECO:0000313" key="2">
    <source>
        <dbReference type="Proteomes" id="UP000583266"/>
    </source>
</evidence>
<accession>A0A848GGC1</accession>
<reference evidence="1 2" key="1">
    <citation type="submission" date="2020-04" db="EMBL/GenBank/DDBJ databases">
        <title>Chitinophaga sp. G-6-1-13 sp. nov., isolated from soil.</title>
        <authorList>
            <person name="Dahal R.H."/>
            <person name="Chaudhary D.K."/>
        </authorList>
    </citation>
    <scope>NUCLEOTIDE SEQUENCE [LARGE SCALE GENOMIC DNA]</scope>
    <source>
        <strain evidence="1 2">G-6-1-13</strain>
    </source>
</reference>
<dbReference type="Pfam" id="PF20329">
    <property type="entry name" value="DUF6624"/>
    <property type="match status" value="1"/>
</dbReference>
<organism evidence="1 2">
    <name type="scientific">Chitinophaga fulva</name>
    <dbReference type="NCBI Taxonomy" id="2728842"/>
    <lineage>
        <taxon>Bacteria</taxon>
        <taxon>Pseudomonadati</taxon>
        <taxon>Bacteroidota</taxon>
        <taxon>Chitinophagia</taxon>
        <taxon>Chitinophagales</taxon>
        <taxon>Chitinophagaceae</taxon>
        <taxon>Chitinophaga</taxon>
    </lineage>
</organism>
<sequence length="217" mass="25027">MTKAISLLTITMILSSCAVRLTDAKKTALKNELIELVKEDQVAADIKKGPYKDYTTEQWNHFKDSVFALHQQRLAAIFKKYGFPGFNMVGKEGSTHFWLLVQHCDKFPEFQTQVLKAMNKEVKKQNANPNNYAYLFDRVQVNAGRKQLFGTQIAYQVTTTGRAFPRNGLLDSVNVDKVRKEYALPPLKDYLNQVTEMHYEMNKQRYQGMGVMKPDLY</sequence>
<gene>
    <name evidence="1" type="ORF">HHL17_10870</name>
</gene>
<evidence type="ECO:0008006" key="3">
    <source>
        <dbReference type="Google" id="ProtNLM"/>
    </source>
</evidence>
<dbReference type="InterPro" id="IPR046732">
    <property type="entry name" value="DUF6624"/>
</dbReference>
<dbReference type="Proteomes" id="UP000583266">
    <property type="component" value="Unassembled WGS sequence"/>
</dbReference>
<dbReference type="AlphaFoldDB" id="A0A848GGC1"/>
<dbReference type="PROSITE" id="PS51257">
    <property type="entry name" value="PROKAR_LIPOPROTEIN"/>
    <property type="match status" value="1"/>
</dbReference>
<dbReference type="RefSeq" id="WP_169224742.1">
    <property type="nucleotide sequence ID" value="NZ_JABBGC010000001.1"/>
</dbReference>
<dbReference type="EMBL" id="JABBGC010000001">
    <property type="protein sequence ID" value="NML37695.1"/>
    <property type="molecule type" value="Genomic_DNA"/>
</dbReference>
<evidence type="ECO:0000313" key="1">
    <source>
        <dbReference type="EMBL" id="NML37695.1"/>
    </source>
</evidence>
<protein>
    <recommendedName>
        <fullName evidence="3">Lipoprotein</fullName>
    </recommendedName>
</protein>
<keyword evidence="2" id="KW-1185">Reference proteome</keyword>
<name>A0A848GGC1_9BACT</name>
<comment type="caution">
    <text evidence="1">The sequence shown here is derived from an EMBL/GenBank/DDBJ whole genome shotgun (WGS) entry which is preliminary data.</text>
</comment>